<feature type="domain" description="Radical SAM core" evidence="7">
    <location>
        <begin position="1"/>
        <end position="237"/>
    </location>
</feature>
<sequence>MKKIIAIFLPHQGCPHRCVFCSQPNITGVSGQRLPTTEEICQQIERALSEPKSQEQGATFDVAFYGGTFTGMSLEIQHEFLRTAQIYVDRDEIEGIRISTHPAMINEAVITLLSKFSVTLVEVGAQSFDDDVLRLARRGHTAEQAEYAIRALQSAGMRVSIHLMIGLPGDSFEKSMASAHKAVELHPACIRLHPTLVIRSTTLADWYRKGRYDVLSLEETIRTCKAMLTLFYDQRIPVARIGLQPTESLEETLIAGPYHPAIRQMVESAIFFDQMAAWCETHPPESHRIEFAVSPQDLSTARGQRNENIRKLQLRFSLDQVNIVANADLARGELLCRNSDAVFKATLPTFSPQFA</sequence>
<dbReference type="AlphaFoldDB" id="A0A081BN18"/>
<dbReference type="Proteomes" id="UP000030700">
    <property type="component" value="Unassembled WGS sequence"/>
</dbReference>
<dbReference type="GO" id="GO:0051539">
    <property type="term" value="F:4 iron, 4 sulfur cluster binding"/>
    <property type="evidence" value="ECO:0007669"/>
    <property type="project" value="UniProtKB-KW"/>
</dbReference>
<dbReference type="InterPro" id="IPR032432">
    <property type="entry name" value="Radical_SAM_C"/>
</dbReference>
<dbReference type="SFLD" id="SFLDG01082">
    <property type="entry name" value="B12-binding_domain_containing"/>
    <property type="match status" value="1"/>
</dbReference>
<dbReference type="SUPFAM" id="SSF102114">
    <property type="entry name" value="Radical SAM enzymes"/>
    <property type="match status" value="1"/>
</dbReference>
<evidence type="ECO:0000313" key="8">
    <source>
        <dbReference type="EMBL" id="GAK51784.1"/>
    </source>
</evidence>
<dbReference type="InterPro" id="IPR023404">
    <property type="entry name" value="rSAM_horseshoe"/>
</dbReference>
<dbReference type="EMBL" id="DF820457">
    <property type="protein sequence ID" value="GAK51784.1"/>
    <property type="molecule type" value="Genomic_DNA"/>
</dbReference>
<protein>
    <submittedName>
        <fullName evidence="8">ELP3 component of the RNA polymerase II complex, consists of</fullName>
    </submittedName>
</protein>
<name>A0A081BN18_9BACT</name>
<dbReference type="GO" id="GO:0002926">
    <property type="term" value="P:tRNA wobble base 5-methoxycarbonylmethyl-2-thiouridinylation"/>
    <property type="evidence" value="ECO:0007669"/>
    <property type="project" value="TreeGrafter"/>
</dbReference>
<dbReference type="SMART" id="SM00729">
    <property type="entry name" value="Elp3"/>
    <property type="match status" value="1"/>
</dbReference>
<dbReference type="Pfam" id="PF16199">
    <property type="entry name" value="Radical_SAM_C"/>
    <property type="match status" value="1"/>
</dbReference>
<evidence type="ECO:0000256" key="1">
    <source>
        <dbReference type="ARBA" id="ARBA00001966"/>
    </source>
</evidence>
<evidence type="ECO:0000256" key="3">
    <source>
        <dbReference type="ARBA" id="ARBA00022691"/>
    </source>
</evidence>
<keyword evidence="9" id="KW-1185">Reference proteome</keyword>
<keyword evidence="4" id="KW-0479">Metal-binding</keyword>
<dbReference type="GO" id="GO:0005737">
    <property type="term" value="C:cytoplasm"/>
    <property type="evidence" value="ECO:0007669"/>
    <property type="project" value="TreeGrafter"/>
</dbReference>
<keyword evidence="3" id="KW-0949">S-adenosyl-L-methionine</keyword>
<dbReference type="HOGENOM" id="CLU_057482_0_0_0"/>
<comment type="cofactor">
    <cofactor evidence="1">
        <name>[4Fe-4S] cluster</name>
        <dbReference type="ChEBI" id="CHEBI:49883"/>
    </cofactor>
</comment>
<dbReference type="InterPro" id="IPR007197">
    <property type="entry name" value="rSAM"/>
</dbReference>
<gene>
    <name evidence="8" type="ORF">U14_03030</name>
</gene>
<dbReference type="InterPro" id="IPR058240">
    <property type="entry name" value="rSAM_sf"/>
</dbReference>
<evidence type="ECO:0000256" key="6">
    <source>
        <dbReference type="ARBA" id="ARBA00023014"/>
    </source>
</evidence>
<keyword evidence="2" id="KW-0004">4Fe-4S</keyword>
<proteinExistence type="predicted"/>
<keyword evidence="6" id="KW-0411">Iron-sulfur</keyword>
<evidence type="ECO:0000256" key="5">
    <source>
        <dbReference type="ARBA" id="ARBA00023004"/>
    </source>
</evidence>
<organism evidence="8">
    <name type="scientific">Candidatus Moduliflexus flocculans</name>
    <dbReference type="NCBI Taxonomy" id="1499966"/>
    <lineage>
        <taxon>Bacteria</taxon>
        <taxon>Candidatus Moduliflexota</taxon>
        <taxon>Candidatus Moduliflexia</taxon>
        <taxon>Candidatus Moduliflexales</taxon>
        <taxon>Candidatus Moduliflexaceae</taxon>
    </lineage>
</organism>
<dbReference type="InterPro" id="IPR039661">
    <property type="entry name" value="ELP3"/>
</dbReference>
<dbReference type="Gene3D" id="3.80.30.20">
    <property type="entry name" value="tm_1862 like domain"/>
    <property type="match status" value="1"/>
</dbReference>
<evidence type="ECO:0000256" key="4">
    <source>
        <dbReference type="ARBA" id="ARBA00022723"/>
    </source>
</evidence>
<dbReference type="PANTHER" id="PTHR11135:SF0">
    <property type="entry name" value="ELONGATOR COMPLEX PROTEIN 3"/>
    <property type="match status" value="1"/>
</dbReference>
<dbReference type="GO" id="GO:0046872">
    <property type="term" value="F:metal ion binding"/>
    <property type="evidence" value="ECO:0007669"/>
    <property type="project" value="UniProtKB-KW"/>
</dbReference>
<dbReference type="GO" id="GO:0003824">
    <property type="term" value="F:catalytic activity"/>
    <property type="evidence" value="ECO:0007669"/>
    <property type="project" value="InterPro"/>
</dbReference>
<dbReference type="CDD" id="cd01335">
    <property type="entry name" value="Radical_SAM"/>
    <property type="match status" value="1"/>
</dbReference>
<dbReference type="InterPro" id="IPR006638">
    <property type="entry name" value="Elp3/MiaA/NifB-like_rSAM"/>
</dbReference>
<evidence type="ECO:0000313" key="9">
    <source>
        <dbReference type="Proteomes" id="UP000030700"/>
    </source>
</evidence>
<dbReference type="PROSITE" id="PS51918">
    <property type="entry name" value="RADICAL_SAM"/>
    <property type="match status" value="1"/>
</dbReference>
<evidence type="ECO:0000256" key="2">
    <source>
        <dbReference type="ARBA" id="ARBA00022485"/>
    </source>
</evidence>
<accession>A0A081BN18</accession>
<keyword evidence="5" id="KW-0408">Iron</keyword>
<evidence type="ECO:0000259" key="7">
    <source>
        <dbReference type="PROSITE" id="PS51918"/>
    </source>
</evidence>
<reference evidence="8" key="1">
    <citation type="journal article" date="2015" name="PeerJ">
        <title>First genomic representation of candidate bacterial phylum KSB3 points to enhanced environmental sensing as a trigger of wastewater bulking.</title>
        <authorList>
            <person name="Sekiguchi Y."/>
            <person name="Ohashi A."/>
            <person name="Parks D.H."/>
            <person name="Yamauchi T."/>
            <person name="Tyson G.W."/>
            <person name="Hugenholtz P."/>
        </authorList>
    </citation>
    <scope>NUCLEOTIDE SEQUENCE [LARGE SCALE GENOMIC DNA]</scope>
</reference>
<dbReference type="SFLD" id="SFLDS00029">
    <property type="entry name" value="Radical_SAM"/>
    <property type="match status" value="1"/>
</dbReference>
<dbReference type="PANTHER" id="PTHR11135">
    <property type="entry name" value="HISTONE ACETYLTRANSFERASE-RELATED"/>
    <property type="match status" value="1"/>
</dbReference>
<dbReference type="STRING" id="1499966.U14_03030"/>
<dbReference type="SFLD" id="SFLDG01086">
    <property type="entry name" value="elongater_protein-like"/>
    <property type="match status" value="1"/>
</dbReference>
<dbReference type="Pfam" id="PF04055">
    <property type="entry name" value="Radical_SAM"/>
    <property type="match status" value="1"/>
</dbReference>